<sequence>MQATDNPLKDVNVTRPDEIAPCLTQEQALARRRRPSTAASPSRRSWGTPSERTHPLRRRHAGRPSRRQGAVVTELTQACLDQIAATDDRYHAFLHVGADQALSAAAPLTRRWPPARRCRRRWPACRWRSRTSSPRLTCPPPAARRFCRTGDPPTTPR</sequence>
<comment type="caution">
    <text evidence="2">The sequence shown here is derived from an EMBL/GenBank/DDBJ whole genome shotgun (WGS) entry which is preliminary data.</text>
</comment>
<dbReference type="GO" id="GO:0016740">
    <property type="term" value="F:transferase activity"/>
    <property type="evidence" value="ECO:0007669"/>
    <property type="project" value="UniProtKB-KW"/>
</dbReference>
<dbReference type="Proteomes" id="UP000020561">
    <property type="component" value="Unassembled WGS sequence"/>
</dbReference>
<feature type="compositionally biased region" description="Low complexity" evidence="1">
    <location>
        <begin position="36"/>
        <end position="45"/>
    </location>
</feature>
<dbReference type="GO" id="GO:0016874">
    <property type="term" value="F:ligase activity"/>
    <property type="evidence" value="ECO:0007669"/>
    <property type="project" value="UniProtKB-KW"/>
</dbReference>
<keyword evidence="2" id="KW-0808">Transferase</keyword>
<proteinExistence type="predicted"/>
<protein>
    <submittedName>
        <fullName evidence="2">Glutamyl-tRNA(Gln) amidotransferase subunit A domain protein</fullName>
        <ecNumber evidence="2">6.3.5.-</ecNumber>
    </submittedName>
</protein>
<dbReference type="EC" id="6.3.5.-" evidence="2"/>
<dbReference type="AlphaFoldDB" id="X7XTG4"/>
<feature type="compositionally biased region" description="Basic residues" evidence="1">
    <location>
        <begin position="55"/>
        <end position="66"/>
    </location>
</feature>
<organism evidence="2 3">
    <name type="scientific">Mycobacterium kansasii 662</name>
    <dbReference type="NCBI Taxonomy" id="1299326"/>
    <lineage>
        <taxon>Bacteria</taxon>
        <taxon>Bacillati</taxon>
        <taxon>Actinomycetota</taxon>
        <taxon>Actinomycetes</taxon>
        <taxon>Mycobacteriales</taxon>
        <taxon>Mycobacteriaceae</taxon>
        <taxon>Mycobacterium</taxon>
    </lineage>
</organism>
<reference evidence="2 3" key="1">
    <citation type="submission" date="2013-12" db="EMBL/GenBank/DDBJ databases">
        <authorList>
            <person name="Brown-Elliot B."/>
            <person name="Wallace R."/>
            <person name="Lenaerts A."/>
            <person name="Ordway D."/>
            <person name="DeGroote M.A."/>
            <person name="Parker T."/>
            <person name="Sizemore C."/>
            <person name="Tallon L.J."/>
            <person name="Sadzewicz L.K."/>
            <person name="Sengamalay N."/>
            <person name="Fraser C.M."/>
            <person name="Hine E."/>
            <person name="Shefchek K.A."/>
            <person name="Das S.P."/>
            <person name="Tettelin H."/>
        </authorList>
    </citation>
    <scope>NUCLEOTIDE SEQUENCE [LARGE SCALE GENOMIC DNA]</scope>
    <source>
        <strain evidence="2 3">662</strain>
    </source>
</reference>
<evidence type="ECO:0000313" key="2">
    <source>
        <dbReference type="EMBL" id="ETZ97439.1"/>
    </source>
</evidence>
<dbReference type="EMBL" id="JAOA01000033">
    <property type="protein sequence ID" value="ETZ97439.1"/>
    <property type="molecule type" value="Genomic_DNA"/>
</dbReference>
<evidence type="ECO:0000256" key="1">
    <source>
        <dbReference type="SAM" id="MobiDB-lite"/>
    </source>
</evidence>
<feature type="region of interest" description="Disordered" evidence="1">
    <location>
        <begin position="130"/>
        <end position="157"/>
    </location>
</feature>
<name>X7XTG4_MYCKA</name>
<evidence type="ECO:0000313" key="3">
    <source>
        <dbReference type="Proteomes" id="UP000020561"/>
    </source>
</evidence>
<gene>
    <name evidence="2" type="ORF">I545_6821</name>
</gene>
<accession>X7XTG4</accession>
<keyword evidence="2" id="KW-0436">Ligase</keyword>
<feature type="region of interest" description="Disordered" evidence="1">
    <location>
        <begin position="1"/>
        <end position="70"/>
    </location>
</feature>
<dbReference type="PATRIC" id="fig|1299326.3.peg.6550"/>